<evidence type="ECO:0000313" key="2">
    <source>
        <dbReference type="EMBL" id="KAK9503625.1"/>
    </source>
</evidence>
<proteinExistence type="predicted"/>
<keyword evidence="1" id="KW-0812">Transmembrane</keyword>
<keyword evidence="3" id="KW-1185">Reference proteome</keyword>
<protein>
    <submittedName>
        <fullName evidence="2">Uncharacterized protein</fullName>
    </submittedName>
</protein>
<reference evidence="2 3" key="1">
    <citation type="submission" date="2022-12" db="EMBL/GenBank/DDBJ databases">
        <title>Chromosome-level genome assembly of true bugs.</title>
        <authorList>
            <person name="Ma L."/>
            <person name="Li H."/>
        </authorList>
    </citation>
    <scope>NUCLEOTIDE SEQUENCE [LARGE SCALE GENOMIC DNA]</scope>
    <source>
        <strain evidence="2">Lab_2022b</strain>
    </source>
</reference>
<dbReference type="AlphaFoldDB" id="A0AAW1D5K2"/>
<keyword evidence="1" id="KW-0472">Membrane</keyword>
<dbReference type="Proteomes" id="UP001461498">
    <property type="component" value="Unassembled WGS sequence"/>
</dbReference>
<feature type="transmembrane region" description="Helical" evidence="1">
    <location>
        <begin position="33"/>
        <end position="51"/>
    </location>
</feature>
<dbReference type="EMBL" id="JAPXFL010000007">
    <property type="protein sequence ID" value="KAK9503625.1"/>
    <property type="molecule type" value="Genomic_DNA"/>
</dbReference>
<feature type="transmembrane region" description="Helical" evidence="1">
    <location>
        <begin position="72"/>
        <end position="94"/>
    </location>
</feature>
<accession>A0AAW1D5K2</accession>
<keyword evidence="1" id="KW-1133">Transmembrane helix</keyword>
<organism evidence="2 3">
    <name type="scientific">Rhynocoris fuscipes</name>
    <dbReference type="NCBI Taxonomy" id="488301"/>
    <lineage>
        <taxon>Eukaryota</taxon>
        <taxon>Metazoa</taxon>
        <taxon>Ecdysozoa</taxon>
        <taxon>Arthropoda</taxon>
        <taxon>Hexapoda</taxon>
        <taxon>Insecta</taxon>
        <taxon>Pterygota</taxon>
        <taxon>Neoptera</taxon>
        <taxon>Paraneoptera</taxon>
        <taxon>Hemiptera</taxon>
        <taxon>Heteroptera</taxon>
        <taxon>Panheteroptera</taxon>
        <taxon>Cimicomorpha</taxon>
        <taxon>Reduviidae</taxon>
        <taxon>Harpactorinae</taxon>
        <taxon>Harpactorini</taxon>
        <taxon>Rhynocoris</taxon>
    </lineage>
</organism>
<feature type="transmembrane region" description="Helical" evidence="1">
    <location>
        <begin position="106"/>
        <end position="130"/>
    </location>
</feature>
<gene>
    <name evidence="2" type="ORF">O3M35_010145</name>
</gene>
<evidence type="ECO:0000256" key="1">
    <source>
        <dbReference type="SAM" id="Phobius"/>
    </source>
</evidence>
<name>A0AAW1D5K2_9HEMI</name>
<feature type="transmembrane region" description="Helical" evidence="1">
    <location>
        <begin position="7"/>
        <end position="27"/>
    </location>
</feature>
<sequence length="144" mass="16511">MSEMLSYFISLLGTCLGVAGLIVFPVLGNISAAIWAGLSAFYAFVIIYCLLYKEYHDYLFEDFDGKYESHFLTINCFAVCSTIILSGIQTWYIFKIFYYKLPLLPFIGSYALIALFCLITTIWAIFIAYISQKEAVRFRYSPIN</sequence>
<evidence type="ECO:0000313" key="3">
    <source>
        <dbReference type="Proteomes" id="UP001461498"/>
    </source>
</evidence>
<comment type="caution">
    <text evidence="2">The sequence shown here is derived from an EMBL/GenBank/DDBJ whole genome shotgun (WGS) entry which is preliminary data.</text>
</comment>